<evidence type="ECO:0000313" key="4">
    <source>
        <dbReference type="Proteomes" id="UP001462640"/>
    </source>
</evidence>
<dbReference type="PANTHER" id="PTHR37951">
    <property type="entry name" value="CYTOPLASMIC PROTEIN-RELATED"/>
    <property type="match status" value="1"/>
</dbReference>
<keyword evidence="4" id="KW-1185">Reference proteome</keyword>
<comment type="caution">
    <text evidence="3">The sequence shown here is derived from an EMBL/GenBank/DDBJ whole genome shotgun (WGS) entry which is preliminary data.</text>
</comment>
<dbReference type="RefSeq" id="WP_347605390.1">
    <property type="nucleotide sequence ID" value="NZ_JBDPZC010000001.1"/>
</dbReference>
<evidence type="ECO:0000256" key="1">
    <source>
        <dbReference type="SAM" id="MobiDB-lite"/>
    </source>
</evidence>
<proteinExistence type="predicted"/>
<dbReference type="NCBIfam" id="TIGR03363">
    <property type="entry name" value="VI_chp_8"/>
    <property type="match status" value="1"/>
</dbReference>
<dbReference type="EMBL" id="JBDPZC010000001">
    <property type="protein sequence ID" value="MEO3711513.1"/>
    <property type="molecule type" value="Genomic_DNA"/>
</dbReference>
<organism evidence="3 4">
    <name type="scientific">Roseateles flavus</name>
    <dbReference type="NCBI Taxonomy" id="3149041"/>
    <lineage>
        <taxon>Bacteria</taxon>
        <taxon>Pseudomonadati</taxon>
        <taxon>Pseudomonadota</taxon>
        <taxon>Betaproteobacteria</taxon>
        <taxon>Burkholderiales</taxon>
        <taxon>Sphaerotilaceae</taxon>
        <taxon>Roseateles</taxon>
    </lineage>
</organism>
<dbReference type="InterPro" id="IPR010657">
    <property type="entry name" value="ImpA_N"/>
</dbReference>
<feature type="compositionally biased region" description="Low complexity" evidence="1">
    <location>
        <begin position="273"/>
        <end position="285"/>
    </location>
</feature>
<accession>A0ABV0G8X4</accession>
<protein>
    <submittedName>
        <fullName evidence="3">Type VI secretion system protein TssA</fullName>
    </submittedName>
</protein>
<sequence>MQSLLGPISPDHPAGEDLSFSPEFDTIQKLREQDDPSLDQGEWVTSLRVADWPAVLKQSEQLLTQRSKDLRLASWRLEALGHVEAWPGLARGLRDWVDLCEAFWTELHPRVEEGDWDERAGVLRWLLQTVERGAQQARLLGRGRDAYSLQDMAAARHWAQRLERDPQLQQQADETQPTPDRVAKALKDTPAAQLQQARAAAEQILEELRRLQAWVDAAMGAEAPGFSKTLDQLDDARRQIERTLRDAGLAPDGSASAPSLAEPQDAGSESPRGALAPAAAGPLQSRQQALQQLREVAAFFRRTEPHSPVAYLADKAARWGDMPLHEWLRHVVKDGGTLGALEELLGTEPPPQQE</sequence>
<dbReference type="Proteomes" id="UP001462640">
    <property type="component" value="Unassembled WGS sequence"/>
</dbReference>
<gene>
    <name evidence="3" type="primary">tssA</name>
    <name evidence="3" type="ORF">ABDJ40_01890</name>
</gene>
<evidence type="ECO:0000313" key="3">
    <source>
        <dbReference type="EMBL" id="MEO3711513.1"/>
    </source>
</evidence>
<name>A0ABV0G8X4_9BURK</name>
<evidence type="ECO:0000259" key="2">
    <source>
        <dbReference type="Pfam" id="PF06812"/>
    </source>
</evidence>
<dbReference type="PANTHER" id="PTHR37951:SF1">
    <property type="entry name" value="TYPE VI SECRETION SYSTEM COMPONENT TSSA1"/>
    <property type="match status" value="1"/>
</dbReference>
<feature type="domain" description="ImpA N-terminal" evidence="2">
    <location>
        <begin position="6"/>
        <end position="127"/>
    </location>
</feature>
<dbReference type="InterPro" id="IPR017740">
    <property type="entry name" value="TssA-like"/>
</dbReference>
<reference evidence="3 4" key="1">
    <citation type="submission" date="2024-05" db="EMBL/GenBank/DDBJ databases">
        <title>Roseateles sp. 2.12 16S ribosomal RNA gene Genome sequencing and assembly.</title>
        <authorList>
            <person name="Woo H."/>
        </authorList>
    </citation>
    <scope>NUCLEOTIDE SEQUENCE [LARGE SCALE GENOMIC DNA]</scope>
    <source>
        <strain evidence="3 4">2.12</strain>
    </source>
</reference>
<feature type="region of interest" description="Disordered" evidence="1">
    <location>
        <begin position="246"/>
        <end position="285"/>
    </location>
</feature>
<dbReference type="Pfam" id="PF06812">
    <property type="entry name" value="ImpA_N"/>
    <property type="match status" value="1"/>
</dbReference>